<dbReference type="RefSeq" id="WP_004676232.1">
    <property type="nucleotide sequence ID" value="NZ_KB849222.1"/>
</dbReference>
<reference evidence="6 7" key="1">
    <citation type="submission" date="2013-02" db="EMBL/GenBank/DDBJ databases">
        <title>The Genome Sequence of Acinetobacter parvus NIPH 1103.</title>
        <authorList>
            <consortium name="The Broad Institute Genome Sequencing Platform"/>
            <consortium name="The Broad Institute Genome Sequencing Center for Infectious Disease"/>
            <person name="Cerqueira G."/>
            <person name="Feldgarden M."/>
            <person name="Courvalin P."/>
            <person name="Perichon B."/>
            <person name="Grillot-Courvalin C."/>
            <person name="Clermont D."/>
            <person name="Rocha E."/>
            <person name="Yoon E.-J."/>
            <person name="Nemec A."/>
            <person name="Walker B."/>
            <person name="Young S.K."/>
            <person name="Zeng Q."/>
            <person name="Gargeya S."/>
            <person name="Fitzgerald M."/>
            <person name="Haas B."/>
            <person name="Abouelleil A."/>
            <person name="Alvarado L."/>
            <person name="Arachchi H.M."/>
            <person name="Berlin A.M."/>
            <person name="Chapman S.B."/>
            <person name="Dewar J."/>
            <person name="Goldberg J."/>
            <person name="Griggs A."/>
            <person name="Gujja S."/>
            <person name="Hansen M."/>
            <person name="Howarth C."/>
            <person name="Imamovic A."/>
            <person name="Larimer J."/>
            <person name="McCowan C."/>
            <person name="Murphy C."/>
            <person name="Neiman D."/>
            <person name="Pearson M."/>
            <person name="Priest M."/>
            <person name="Roberts A."/>
            <person name="Saif S."/>
            <person name="Shea T."/>
            <person name="Sisk P."/>
            <person name="Sykes S."/>
            <person name="Wortman J."/>
            <person name="Nusbaum C."/>
            <person name="Birren B."/>
        </authorList>
    </citation>
    <scope>NUCLEOTIDE SEQUENCE [LARGE SCALE GENOMIC DNA]</scope>
    <source>
        <strain evidence="6 7">NIPH 1103</strain>
    </source>
</reference>
<dbReference type="InterPro" id="IPR051496">
    <property type="entry name" value="H-rev107_PLA/AT"/>
</dbReference>
<accession>N8Q7R4</accession>
<keyword evidence="1" id="KW-0808">Transferase</keyword>
<evidence type="ECO:0000313" key="6">
    <source>
        <dbReference type="EMBL" id="ENU34811.1"/>
    </source>
</evidence>
<dbReference type="PATRIC" id="fig|1217671.3.peg.158"/>
<comment type="caution">
    <text evidence="6">The sequence shown here is derived from an EMBL/GenBank/DDBJ whole genome shotgun (WGS) entry which is preliminary data.</text>
</comment>
<dbReference type="InterPro" id="IPR007053">
    <property type="entry name" value="LRAT_dom"/>
</dbReference>
<dbReference type="EMBL" id="APOL01000007">
    <property type="protein sequence ID" value="ENU34811.1"/>
    <property type="molecule type" value="Genomic_DNA"/>
</dbReference>
<dbReference type="GO" id="GO:0004623">
    <property type="term" value="F:phospholipase A2 activity"/>
    <property type="evidence" value="ECO:0007669"/>
    <property type="project" value="TreeGrafter"/>
</dbReference>
<dbReference type="Proteomes" id="UP000018426">
    <property type="component" value="Unassembled WGS sequence"/>
</dbReference>
<dbReference type="PANTHER" id="PTHR13943:SF77">
    <property type="entry name" value="LRAT DOMAIN-CONTAINING PROTEIN"/>
    <property type="match status" value="1"/>
</dbReference>
<evidence type="ECO:0000256" key="4">
    <source>
        <dbReference type="SAM" id="Phobius"/>
    </source>
</evidence>
<organism evidence="6 7">
    <name type="scientific">Acinetobacter parvus NIPH 1103</name>
    <dbReference type="NCBI Taxonomy" id="1217671"/>
    <lineage>
        <taxon>Bacteria</taxon>
        <taxon>Pseudomonadati</taxon>
        <taxon>Pseudomonadota</taxon>
        <taxon>Gammaproteobacteria</taxon>
        <taxon>Moraxellales</taxon>
        <taxon>Moraxellaceae</taxon>
        <taxon>Acinetobacter</taxon>
    </lineage>
</organism>
<keyword evidence="4" id="KW-0812">Transmembrane</keyword>
<keyword evidence="4" id="KW-1133">Transmembrane helix</keyword>
<dbReference type="GO" id="GO:0016410">
    <property type="term" value="F:N-acyltransferase activity"/>
    <property type="evidence" value="ECO:0007669"/>
    <property type="project" value="TreeGrafter"/>
</dbReference>
<evidence type="ECO:0000259" key="5">
    <source>
        <dbReference type="PROSITE" id="PS51934"/>
    </source>
</evidence>
<evidence type="ECO:0000256" key="2">
    <source>
        <dbReference type="ARBA" id="ARBA00022801"/>
    </source>
</evidence>
<feature type="transmembrane region" description="Helical" evidence="4">
    <location>
        <begin position="192"/>
        <end position="217"/>
    </location>
</feature>
<feature type="domain" description="LRAT" evidence="5">
    <location>
        <begin position="11"/>
        <end position="114"/>
    </location>
</feature>
<keyword evidence="3" id="KW-0443">Lipid metabolism</keyword>
<dbReference type="GO" id="GO:0070292">
    <property type="term" value="P:N-acylphosphatidylethanolamine metabolic process"/>
    <property type="evidence" value="ECO:0007669"/>
    <property type="project" value="TreeGrafter"/>
</dbReference>
<dbReference type="GO" id="GO:0008970">
    <property type="term" value="F:phospholipase A1 activity"/>
    <property type="evidence" value="ECO:0007669"/>
    <property type="project" value="TreeGrafter"/>
</dbReference>
<proteinExistence type="predicted"/>
<dbReference type="Gene3D" id="3.90.1720.10">
    <property type="entry name" value="endopeptidase domain like (from Nostoc punctiforme)"/>
    <property type="match status" value="1"/>
</dbReference>
<dbReference type="Pfam" id="PF04970">
    <property type="entry name" value="LRAT"/>
    <property type="match status" value="1"/>
</dbReference>
<evidence type="ECO:0000313" key="7">
    <source>
        <dbReference type="Proteomes" id="UP000018426"/>
    </source>
</evidence>
<dbReference type="PROSITE" id="PS51934">
    <property type="entry name" value="LRAT"/>
    <property type="match status" value="1"/>
</dbReference>
<keyword evidence="2" id="KW-0378">Hydrolase</keyword>
<dbReference type="GO" id="GO:0005737">
    <property type="term" value="C:cytoplasm"/>
    <property type="evidence" value="ECO:0007669"/>
    <property type="project" value="TreeGrafter"/>
</dbReference>
<protein>
    <recommendedName>
        <fullName evidence="5">LRAT domain-containing protein</fullName>
    </recommendedName>
</protein>
<evidence type="ECO:0000256" key="1">
    <source>
        <dbReference type="ARBA" id="ARBA00022679"/>
    </source>
</evidence>
<gene>
    <name evidence="6" type="ORF">F989_00166</name>
</gene>
<dbReference type="AlphaFoldDB" id="N8Q7R4"/>
<sequence>MNTIQLGSHLSSPRGLNSYDHHGIYAGDNQVIHYSGFDEAFKKGAIKQTSLESFLGGSDNFKVVNYPSYQNIYSPEEIVHRAQSCLGEDDYNLFFNNCEHFACWCVTGKARSEQVQAIMRHTTNAVFSYYAFQRYQMLAAASAPITTMTTTPVVSSTLTNIALGGAVGVGTAAVTTTVLGTSATVGVLGATAIGATAIAAAPVVITGALIGGLFSLFKD</sequence>
<evidence type="ECO:0000256" key="3">
    <source>
        <dbReference type="ARBA" id="ARBA00023098"/>
    </source>
</evidence>
<dbReference type="PANTHER" id="PTHR13943">
    <property type="entry name" value="HRAS-LIKE SUPPRESSOR - RELATED"/>
    <property type="match status" value="1"/>
</dbReference>
<keyword evidence="4" id="KW-0472">Membrane</keyword>
<dbReference type="HOGENOM" id="CLU_100994_0_0_6"/>
<name>N8Q7R4_9GAMM</name>